<name>A0A5B8UW52_9SPHI</name>
<dbReference type="Proteomes" id="UP000321479">
    <property type="component" value="Chromosome"/>
</dbReference>
<dbReference type="InterPro" id="IPR007061">
    <property type="entry name" value="MST-like"/>
</dbReference>
<dbReference type="OrthoDB" id="117483at2"/>
<evidence type="ECO:0000313" key="1">
    <source>
        <dbReference type="EMBL" id="QEC63128.1"/>
    </source>
</evidence>
<dbReference type="Pfam" id="PF04978">
    <property type="entry name" value="MST"/>
    <property type="match status" value="1"/>
</dbReference>
<protein>
    <submittedName>
        <fullName evidence="1">DUF664 domain-containing protein</fullName>
    </submittedName>
</protein>
<evidence type="ECO:0000313" key="2">
    <source>
        <dbReference type="Proteomes" id="UP000321479"/>
    </source>
</evidence>
<gene>
    <name evidence="1" type="ORF">FRZ54_11250</name>
</gene>
<dbReference type="SUPFAM" id="SSF109854">
    <property type="entry name" value="DinB/YfiT-like putative metalloenzymes"/>
    <property type="match status" value="1"/>
</dbReference>
<proteinExistence type="predicted"/>
<organism evidence="1 2">
    <name type="scientific">Mucilaginibacter ginsenosidivorans</name>
    <dbReference type="NCBI Taxonomy" id="398053"/>
    <lineage>
        <taxon>Bacteria</taxon>
        <taxon>Pseudomonadati</taxon>
        <taxon>Bacteroidota</taxon>
        <taxon>Sphingobacteriia</taxon>
        <taxon>Sphingobacteriales</taxon>
        <taxon>Sphingobacteriaceae</taxon>
        <taxon>Mucilaginibacter</taxon>
    </lineage>
</organism>
<dbReference type="Gene3D" id="1.20.120.450">
    <property type="entry name" value="dinb family like domain"/>
    <property type="match status" value="1"/>
</dbReference>
<accession>A0A5B8UW52</accession>
<dbReference type="EMBL" id="CP042436">
    <property type="protein sequence ID" value="QEC63128.1"/>
    <property type="molecule type" value="Genomic_DNA"/>
</dbReference>
<dbReference type="KEGG" id="mgin:FRZ54_11250"/>
<dbReference type="InterPro" id="IPR034660">
    <property type="entry name" value="DinB/YfiT-like"/>
</dbReference>
<dbReference type="AlphaFoldDB" id="A0A5B8UW52"/>
<keyword evidence="2" id="KW-1185">Reference proteome</keyword>
<reference evidence="1 2" key="1">
    <citation type="journal article" date="2017" name="Curr. Microbiol.">
        <title>Mucilaginibacter ginsenosidivorans sp. nov., Isolated from Soil of Ginseng Field.</title>
        <authorList>
            <person name="Kim M.M."/>
            <person name="Siddiqi M.Z."/>
            <person name="Im W.T."/>
        </authorList>
    </citation>
    <scope>NUCLEOTIDE SEQUENCE [LARGE SCALE GENOMIC DNA]</scope>
    <source>
        <strain evidence="1 2">Gsoil 3017</strain>
    </source>
</reference>
<sequence length="178" mass="20711">MLKRSFHIQFGKLSDHSLDYLQGILQDARLTTILSLKNLTVAELHWQYKTGWNTIGALLSHMVAIENYFRVEFVEGRKLTDEETQKWLPAMDMGKYLPQLITGQAVEHYVAELSRSREMMLASLANVTHDDLTRRINDYDAETGCNLAWVLYHMVEDEIYHRGQISIIRKFYRDMGGV</sequence>